<proteinExistence type="predicted"/>
<dbReference type="RefSeq" id="WP_268636955.1">
    <property type="nucleotide sequence ID" value="NZ_JAMDLZ010000012.1"/>
</dbReference>
<feature type="region of interest" description="Disordered" evidence="16">
    <location>
        <begin position="117"/>
        <end position="217"/>
    </location>
</feature>
<evidence type="ECO:0000256" key="1">
    <source>
        <dbReference type="ARBA" id="ARBA00004251"/>
    </source>
</evidence>
<keyword evidence="6" id="KW-0732">Signal</keyword>
<evidence type="ECO:0000256" key="3">
    <source>
        <dbReference type="ARBA" id="ARBA00022475"/>
    </source>
</evidence>
<evidence type="ECO:0000256" key="2">
    <source>
        <dbReference type="ARBA" id="ARBA00011902"/>
    </source>
</evidence>
<keyword evidence="8" id="KW-0418">Kinase</keyword>
<organism evidence="18 19">
    <name type="scientific">Lysinibacillus xylanilyticus</name>
    <dbReference type="NCBI Taxonomy" id="582475"/>
    <lineage>
        <taxon>Bacteria</taxon>
        <taxon>Bacillati</taxon>
        <taxon>Bacillota</taxon>
        <taxon>Bacilli</taxon>
        <taxon>Bacillales</taxon>
        <taxon>Bacillaceae</taxon>
        <taxon>Lysinibacillus</taxon>
    </lineage>
</organism>
<accession>A0ABT4EP23</accession>
<evidence type="ECO:0000256" key="10">
    <source>
        <dbReference type="ARBA" id="ARBA00022989"/>
    </source>
</evidence>
<dbReference type="Gene3D" id="2.60.40.10">
    <property type="entry name" value="Immunoglobulins"/>
    <property type="match status" value="2"/>
</dbReference>
<protein>
    <recommendedName>
        <fullName evidence="2">receptor protein-tyrosine kinase</fullName>
        <ecNumber evidence="2">2.7.10.1</ecNumber>
    </recommendedName>
</protein>
<evidence type="ECO:0000256" key="13">
    <source>
        <dbReference type="ARBA" id="ARBA00023157"/>
    </source>
</evidence>
<keyword evidence="4" id="KW-0808">Transferase</keyword>
<dbReference type="InterPro" id="IPR013783">
    <property type="entry name" value="Ig-like_fold"/>
</dbReference>
<keyword evidence="12" id="KW-0829">Tyrosine-protein kinase</keyword>
<keyword evidence="5" id="KW-0812">Transmembrane</keyword>
<evidence type="ECO:0000259" key="17">
    <source>
        <dbReference type="Pfam" id="PF12810"/>
    </source>
</evidence>
<keyword evidence="13" id="KW-1015">Disulfide bond</keyword>
<keyword evidence="7" id="KW-0547">Nucleotide-binding</keyword>
<comment type="caution">
    <text evidence="18">The sequence shown here is derived from an EMBL/GenBank/DDBJ whole genome shotgun (WGS) entry which is preliminary data.</text>
</comment>
<evidence type="ECO:0000256" key="7">
    <source>
        <dbReference type="ARBA" id="ARBA00022741"/>
    </source>
</evidence>
<dbReference type="EC" id="2.7.10.1" evidence="2"/>
<evidence type="ECO:0000256" key="6">
    <source>
        <dbReference type="ARBA" id="ARBA00022729"/>
    </source>
</evidence>
<dbReference type="EMBL" id="JAMDLZ010000012">
    <property type="protein sequence ID" value="MCY9546768.1"/>
    <property type="molecule type" value="Genomic_DNA"/>
</dbReference>
<comment type="subcellular location">
    <subcellularLocation>
        <location evidence="1">Cell membrane</location>
        <topology evidence="1">Single-pass type I membrane protein</topology>
    </subcellularLocation>
</comment>
<keyword evidence="15" id="KW-0325">Glycoprotein</keyword>
<dbReference type="InterPro" id="IPR055163">
    <property type="entry name" value="ALK/LTK-like_GRD"/>
</dbReference>
<name>A0ABT4EP23_9BACI</name>
<feature type="domain" description="ALK/LTK-like glycine-rich" evidence="17">
    <location>
        <begin position="19"/>
        <end position="254"/>
    </location>
</feature>
<evidence type="ECO:0000313" key="19">
    <source>
        <dbReference type="Proteomes" id="UP001527052"/>
    </source>
</evidence>
<evidence type="ECO:0000313" key="18">
    <source>
        <dbReference type="EMBL" id="MCY9546768.1"/>
    </source>
</evidence>
<evidence type="ECO:0000256" key="15">
    <source>
        <dbReference type="ARBA" id="ARBA00023180"/>
    </source>
</evidence>
<keyword evidence="9" id="KW-0067">ATP-binding</keyword>
<feature type="compositionally biased region" description="Gly residues" evidence="16">
    <location>
        <begin position="144"/>
        <end position="170"/>
    </location>
</feature>
<evidence type="ECO:0000256" key="16">
    <source>
        <dbReference type="SAM" id="MobiDB-lite"/>
    </source>
</evidence>
<evidence type="ECO:0000256" key="11">
    <source>
        <dbReference type="ARBA" id="ARBA00023136"/>
    </source>
</evidence>
<evidence type="ECO:0000256" key="4">
    <source>
        <dbReference type="ARBA" id="ARBA00022679"/>
    </source>
</evidence>
<keyword evidence="3" id="KW-1003">Cell membrane</keyword>
<evidence type="ECO:0000256" key="5">
    <source>
        <dbReference type="ARBA" id="ARBA00022692"/>
    </source>
</evidence>
<evidence type="ECO:0000256" key="9">
    <source>
        <dbReference type="ARBA" id="ARBA00022840"/>
    </source>
</evidence>
<gene>
    <name evidence="18" type="ORF">M5W82_07355</name>
</gene>
<keyword evidence="14" id="KW-0675">Receptor</keyword>
<dbReference type="Proteomes" id="UP001527052">
    <property type="component" value="Unassembled WGS sequence"/>
</dbReference>
<feature type="compositionally biased region" description="Gly residues" evidence="16">
    <location>
        <begin position="180"/>
        <end position="197"/>
    </location>
</feature>
<reference evidence="18 19" key="1">
    <citation type="submission" date="2022-05" db="EMBL/GenBank/DDBJ databases">
        <title>Genome Sequencing of Bee-Associated Microbes.</title>
        <authorList>
            <person name="Dunlap C."/>
        </authorList>
    </citation>
    <scope>NUCLEOTIDE SEQUENCE [LARGE SCALE GENOMIC DNA]</scope>
    <source>
        <strain evidence="18 19">NRRL BD-083</strain>
    </source>
</reference>
<evidence type="ECO:0000256" key="14">
    <source>
        <dbReference type="ARBA" id="ARBA00023170"/>
    </source>
</evidence>
<keyword evidence="19" id="KW-1185">Reference proteome</keyword>
<evidence type="ECO:0000256" key="8">
    <source>
        <dbReference type="ARBA" id="ARBA00022777"/>
    </source>
</evidence>
<evidence type="ECO:0000256" key="12">
    <source>
        <dbReference type="ARBA" id="ARBA00023137"/>
    </source>
</evidence>
<sequence length="675" mass="69512">MSVTNFNYTGGVQQFTAQKTGQYKLQVWGAQGGLYGGNGGYSEGLITLSAGEVLYVYCGGRFGYNGGGAGSSTQNINGGGATDIRKGGTTLNNRIIVAGGGGGSGYVDRKSTDGLRAGGAGGGLAGIDGTGPSTGTGSSRDGGKGGNQTTGGAGGPGGSPGQAGSFGQGGSATIVNGNTQNGGGGGGGGYFGGGGGANDSPTHNDNDDGGGGGGSGYIGGVTNGQTISGNLSMPGFNGGTIAGAEGDGLAKITLVNGAPSKPGSLQATATSGFKPGNLVRLTSGTATDPEGNTVSYTFQYTLDRGQSWTTIATQTSNIRDWNIPANVTGTYVQFRARSTDLTNASDWTNSSEYQINYNNSPTVSLTSPSENTTLYENDTLNMTGTAYDSDKDQSVTVYYQINNEQRKVLATNLSKTEISLSKKLTFKAGKLYDDETAITSDLTEGVAHTLKIWAVDTENASSENVVRTFYVVPNRVPLLTVNPPTTTGSIDKDTFVIDGTFEDQDQNETTVSYRINGANSIQIATGTSGTFDFNVSLGALNIGENLITVEAVDSYGAKTTQTVKLIKNKVVVPINKSTARYKIAPPTGSASEIIIWVQHNVELTLNVSASMTLSGEQESFKPMTLTNTANLQNGQVEDEFYLASDEAKDSIILQLELEKSDVEANSAITLIMGVL</sequence>
<dbReference type="Pfam" id="PF12810">
    <property type="entry name" value="ALK_LTK_GRD"/>
    <property type="match status" value="1"/>
</dbReference>
<keyword evidence="11" id="KW-0472">Membrane</keyword>
<feature type="compositionally biased region" description="Gly residues" evidence="16">
    <location>
        <begin position="117"/>
        <end position="134"/>
    </location>
</feature>
<keyword evidence="10" id="KW-1133">Transmembrane helix</keyword>